<gene>
    <name evidence="1" type="ORF">MM415A01848_0008</name>
</gene>
<name>A0A6M3K3D7_9ZZZZ</name>
<proteinExistence type="predicted"/>
<protein>
    <submittedName>
        <fullName evidence="1">Uncharacterized protein</fullName>
    </submittedName>
</protein>
<dbReference type="EMBL" id="MT142151">
    <property type="protein sequence ID" value="QJA75255.1"/>
    <property type="molecule type" value="Genomic_DNA"/>
</dbReference>
<organism evidence="1">
    <name type="scientific">viral metagenome</name>
    <dbReference type="NCBI Taxonomy" id="1070528"/>
    <lineage>
        <taxon>unclassified sequences</taxon>
        <taxon>metagenomes</taxon>
        <taxon>organismal metagenomes</taxon>
    </lineage>
</organism>
<evidence type="ECO:0000313" key="1">
    <source>
        <dbReference type="EMBL" id="QJA75255.1"/>
    </source>
</evidence>
<dbReference type="Gene3D" id="1.25.40.10">
    <property type="entry name" value="Tetratricopeptide repeat domain"/>
    <property type="match status" value="1"/>
</dbReference>
<dbReference type="AlphaFoldDB" id="A0A6M3K3D7"/>
<dbReference type="InterPro" id="IPR011990">
    <property type="entry name" value="TPR-like_helical_dom_sf"/>
</dbReference>
<accession>A0A6M3K3D7</accession>
<sequence>MLDFGIRHRANCQARQLRITKDGREVVAVLAYISPLAQLDQTSTPLHTFRAIGHQQSGDGALAEADMAMACRVNPYHAVSLIAYATILHNTGRHFIAADYRERAVAIAGNIEHILKRTQPPN</sequence>
<reference evidence="1" key="1">
    <citation type="submission" date="2020-03" db="EMBL/GenBank/DDBJ databases">
        <title>The deep terrestrial virosphere.</title>
        <authorList>
            <person name="Holmfeldt K."/>
            <person name="Nilsson E."/>
            <person name="Simone D."/>
            <person name="Lopez-Fernandez M."/>
            <person name="Wu X."/>
            <person name="de Brujin I."/>
            <person name="Lundin D."/>
            <person name="Andersson A."/>
            <person name="Bertilsson S."/>
            <person name="Dopson M."/>
        </authorList>
    </citation>
    <scope>NUCLEOTIDE SEQUENCE</scope>
    <source>
        <strain evidence="1">MM415A01848</strain>
    </source>
</reference>
<dbReference type="SUPFAM" id="SSF48452">
    <property type="entry name" value="TPR-like"/>
    <property type="match status" value="1"/>
</dbReference>